<dbReference type="EMBL" id="VANR01000005">
    <property type="protein sequence ID" value="TMM29559.1"/>
    <property type="molecule type" value="Genomic_DNA"/>
</dbReference>
<evidence type="ECO:0000313" key="3">
    <source>
        <dbReference type="Proteomes" id="UP000307140"/>
    </source>
</evidence>
<keyword evidence="1" id="KW-1133">Transmembrane helix</keyword>
<sequence>MIKFFRKIRQRLLSENKFSKYLLYAIGEIVLVVIGILIALEINNWNESRKLESKKQELIINLINDFEGNIELLQPAIKQSDTLSFKMDAFLTNAYLSNLAISVDSLKVLADGFFRPVYFYPSIVSYDEAKANGNLTLLKNKELFKDFNAFHEELSNFQNLQNDSRESYFNGPMWELKKVAGSGGVFIGSKKSYIKNSDDKSYMKLVHLPLATAVFENEFTLNYNVNFHLKNMKYFSDKIVKTLTEMKK</sequence>
<keyword evidence="1" id="KW-0812">Transmembrane</keyword>
<keyword evidence="1" id="KW-0472">Membrane</keyword>
<name>A0A5S3N858_9FLAO</name>
<keyword evidence="3" id="KW-1185">Reference proteome</keyword>
<dbReference type="Pfam" id="PF19578">
    <property type="entry name" value="DUF6090"/>
    <property type="match status" value="1"/>
</dbReference>
<organism evidence="2 3">
    <name type="scientific">Polaribacter aestuariivivens</name>
    <dbReference type="NCBI Taxonomy" id="2304626"/>
    <lineage>
        <taxon>Bacteria</taxon>
        <taxon>Pseudomonadati</taxon>
        <taxon>Bacteroidota</taxon>
        <taxon>Flavobacteriia</taxon>
        <taxon>Flavobacteriales</taxon>
        <taxon>Flavobacteriaceae</taxon>
    </lineage>
</organism>
<evidence type="ECO:0000256" key="1">
    <source>
        <dbReference type="SAM" id="Phobius"/>
    </source>
</evidence>
<protein>
    <submittedName>
        <fullName evidence="2">Uncharacterized protein</fullName>
    </submittedName>
</protein>
<reference evidence="2 3" key="1">
    <citation type="submission" date="2019-05" db="EMBL/GenBank/DDBJ databases">
        <title>Polaribacter aestuariivivens sp. nov., isolated from a tidal flat.</title>
        <authorList>
            <person name="Yoon J.-H."/>
        </authorList>
    </citation>
    <scope>NUCLEOTIDE SEQUENCE [LARGE SCALE GENOMIC DNA]</scope>
    <source>
        <strain evidence="2 3">DBTF-3</strain>
    </source>
</reference>
<evidence type="ECO:0000313" key="2">
    <source>
        <dbReference type="EMBL" id="TMM29559.1"/>
    </source>
</evidence>
<dbReference type="RefSeq" id="WP_138536305.1">
    <property type="nucleotide sequence ID" value="NZ_VANR01000005.1"/>
</dbReference>
<dbReference type="OrthoDB" id="822590at2"/>
<proteinExistence type="predicted"/>
<dbReference type="InterPro" id="IPR045749">
    <property type="entry name" value="DUF6090"/>
</dbReference>
<feature type="transmembrane region" description="Helical" evidence="1">
    <location>
        <begin position="21"/>
        <end position="40"/>
    </location>
</feature>
<comment type="caution">
    <text evidence="2">The sequence shown here is derived from an EMBL/GenBank/DDBJ whole genome shotgun (WGS) entry which is preliminary data.</text>
</comment>
<dbReference type="AlphaFoldDB" id="A0A5S3N858"/>
<gene>
    <name evidence="2" type="ORF">FDT66_10600</name>
</gene>
<accession>A0A5S3N858</accession>
<dbReference type="Proteomes" id="UP000307140">
    <property type="component" value="Unassembled WGS sequence"/>
</dbReference>